<dbReference type="PANTHER" id="PTHR11895:SF176">
    <property type="entry name" value="AMIDASE AMID-RELATED"/>
    <property type="match status" value="1"/>
</dbReference>
<feature type="domain" description="Amidase" evidence="3">
    <location>
        <begin position="24"/>
        <end position="417"/>
    </location>
</feature>
<dbReference type="Pfam" id="PF01425">
    <property type="entry name" value="Amidase"/>
    <property type="match status" value="1"/>
</dbReference>
<dbReference type="InterPro" id="IPR000120">
    <property type="entry name" value="Amidase"/>
</dbReference>
<reference evidence="4" key="1">
    <citation type="submission" date="2022-05" db="EMBL/GenBank/DDBJ databases">
        <authorList>
            <person name="Pankratov T."/>
        </authorList>
    </citation>
    <scope>NUCLEOTIDE SEQUENCE</scope>
    <source>
        <strain evidence="4">BP6-180914</strain>
    </source>
</reference>
<dbReference type="GO" id="GO:0003824">
    <property type="term" value="F:catalytic activity"/>
    <property type="evidence" value="ECO:0007669"/>
    <property type="project" value="InterPro"/>
</dbReference>
<protein>
    <recommendedName>
        <fullName evidence="2">Indoleacetamide hydrolase</fullName>
    </recommendedName>
</protein>
<sequence length="447" mass="46253">MDYPEGSARARLELALGRIADSSGEGARACLTVYAEVARHAAVEADDRAAANRRLSPIDGWLVTVKDLFDIAGEVTRAGSKAIAQEGRVAVRDAEVVRRVRAAGAIIVAKTNMSELAFSGVGTNLHYGTPANPLDRMRVPGGSSSGAAVAVADGFCDVAIGSDTGGSVRIPAALCGLVGFKPTQARVSRAGAFPLSKTLDAVGPLAKDVAACAAVDAVLSGEEPADLSTGTLAGLRIGVVQGFVLDGLDSAVAQVFAAALVALDRAGATLAEVALPQFEAMRTLNARAAITPAEALVVHGARFEAGAAFDPFICARLERARAIAAADLAETRATRGALMESLGRELNAFDVLVMPTVPILAPTLAEVEDAERFNDRNLLLLRNTTVANFFDLPAVSLPLTPGIGFSVMMRSGEDRRVLAVARAMEACFAASGEIHPGAKRRTKGDLS</sequence>
<dbReference type="Gene3D" id="3.90.1300.10">
    <property type="entry name" value="Amidase signature (AS) domain"/>
    <property type="match status" value="1"/>
</dbReference>
<dbReference type="InterPro" id="IPR036928">
    <property type="entry name" value="AS_sf"/>
</dbReference>
<evidence type="ECO:0000256" key="2">
    <source>
        <dbReference type="ARBA" id="ARBA00021874"/>
    </source>
</evidence>
<dbReference type="PROSITE" id="PS00571">
    <property type="entry name" value="AMIDASES"/>
    <property type="match status" value="1"/>
</dbReference>
<dbReference type="InterPro" id="IPR023631">
    <property type="entry name" value="Amidase_dom"/>
</dbReference>
<evidence type="ECO:0000313" key="5">
    <source>
        <dbReference type="Proteomes" id="UP001165667"/>
    </source>
</evidence>
<comment type="function">
    <text evidence="1">Hydrolyzes indole-3-acetamide (IAM) into indole-3-acetic acid (IAA).</text>
</comment>
<dbReference type="SUPFAM" id="SSF75304">
    <property type="entry name" value="Amidase signature (AS) enzymes"/>
    <property type="match status" value="1"/>
</dbReference>
<comment type="caution">
    <text evidence="4">The sequence shown here is derived from an EMBL/GenBank/DDBJ whole genome shotgun (WGS) entry which is preliminary data.</text>
</comment>
<dbReference type="NCBIfam" id="NF005460">
    <property type="entry name" value="PRK07056.1"/>
    <property type="match status" value="1"/>
</dbReference>
<accession>A0AA41YZM3</accession>
<gene>
    <name evidence="4" type="ORF">M8523_07295</name>
</gene>
<evidence type="ECO:0000313" key="4">
    <source>
        <dbReference type="EMBL" id="MCW6507823.1"/>
    </source>
</evidence>
<dbReference type="RefSeq" id="WP_282584179.1">
    <property type="nucleotide sequence ID" value="NZ_JAMOIM010000003.1"/>
</dbReference>
<dbReference type="PANTHER" id="PTHR11895">
    <property type="entry name" value="TRANSAMIDASE"/>
    <property type="match status" value="1"/>
</dbReference>
<dbReference type="InterPro" id="IPR020556">
    <property type="entry name" value="Amidase_CS"/>
</dbReference>
<name>A0AA41YZM3_9HYPH</name>
<dbReference type="AlphaFoldDB" id="A0AA41YZM3"/>
<dbReference type="EMBL" id="JAMOIM010000003">
    <property type="protein sequence ID" value="MCW6507823.1"/>
    <property type="molecule type" value="Genomic_DNA"/>
</dbReference>
<organism evidence="4 5">
    <name type="scientific">Lichenifustis flavocetrariae</name>
    <dbReference type="NCBI Taxonomy" id="2949735"/>
    <lineage>
        <taxon>Bacteria</taxon>
        <taxon>Pseudomonadati</taxon>
        <taxon>Pseudomonadota</taxon>
        <taxon>Alphaproteobacteria</taxon>
        <taxon>Hyphomicrobiales</taxon>
        <taxon>Lichenihabitantaceae</taxon>
        <taxon>Lichenifustis</taxon>
    </lineage>
</organism>
<evidence type="ECO:0000256" key="1">
    <source>
        <dbReference type="ARBA" id="ARBA00003871"/>
    </source>
</evidence>
<evidence type="ECO:0000259" key="3">
    <source>
        <dbReference type="Pfam" id="PF01425"/>
    </source>
</evidence>
<proteinExistence type="predicted"/>
<keyword evidence="5" id="KW-1185">Reference proteome</keyword>
<dbReference type="Proteomes" id="UP001165667">
    <property type="component" value="Unassembled WGS sequence"/>
</dbReference>